<organism evidence="2 3">
    <name type="scientific">Actinocatenispora sera</name>
    <dbReference type="NCBI Taxonomy" id="390989"/>
    <lineage>
        <taxon>Bacteria</taxon>
        <taxon>Bacillati</taxon>
        <taxon>Actinomycetota</taxon>
        <taxon>Actinomycetes</taxon>
        <taxon>Micromonosporales</taxon>
        <taxon>Micromonosporaceae</taxon>
        <taxon>Actinocatenispora</taxon>
    </lineage>
</organism>
<keyword evidence="1" id="KW-0812">Transmembrane</keyword>
<evidence type="ECO:0000313" key="3">
    <source>
        <dbReference type="Proteomes" id="UP000680750"/>
    </source>
</evidence>
<keyword evidence="1" id="KW-0472">Membrane</keyword>
<feature type="transmembrane region" description="Helical" evidence="1">
    <location>
        <begin position="79"/>
        <end position="98"/>
    </location>
</feature>
<dbReference type="KEGG" id="aser:Asera_30740"/>
<proteinExistence type="predicted"/>
<keyword evidence="1" id="KW-1133">Transmembrane helix</keyword>
<reference evidence="2" key="1">
    <citation type="submission" date="2020-08" db="EMBL/GenBank/DDBJ databases">
        <title>Whole genome shotgun sequence of Actinocatenispora sera NBRC 101916.</title>
        <authorList>
            <person name="Komaki H."/>
            <person name="Tamura T."/>
        </authorList>
    </citation>
    <scope>NUCLEOTIDE SEQUENCE</scope>
    <source>
        <strain evidence="2">NBRC 101916</strain>
    </source>
</reference>
<accession>A0A810L3I4</accession>
<keyword evidence="3" id="KW-1185">Reference proteome</keyword>
<evidence type="ECO:0008006" key="4">
    <source>
        <dbReference type="Google" id="ProtNLM"/>
    </source>
</evidence>
<evidence type="ECO:0000256" key="1">
    <source>
        <dbReference type="SAM" id="Phobius"/>
    </source>
</evidence>
<protein>
    <recommendedName>
        <fullName evidence="4">Integral membrane protein</fullName>
    </recommendedName>
</protein>
<evidence type="ECO:0000313" key="2">
    <source>
        <dbReference type="EMBL" id="BCJ28966.1"/>
    </source>
</evidence>
<dbReference type="Proteomes" id="UP000680750">
    <property type="component" value="Chromosome"/>
</dbReference>
<dbReference type="EMBL" id="AP023354">
    <property type="protein sequence ID" value="BCJ28966.1"/>
    <property type="molecule type" value="Genomic_DNA"/>
</dbReference>
<feature type="transmembrane region" description="Helical" evidence="1">
    <location>
        <begin position="104"/>
        <end position="122"/>
    </location>
</feature>
<gene>
    <name evidence="2" type="ORF">Asera_30740</name>
</gene>
<dbReference type="AlphaFoldDB" id="A0A810L3I4"/>
<feature type="transmembrane region" description="Helical" evidence="1">
    <location>
        <begin position="17"/>
        <end position="38"/>
    </location>
</feature>
<sequence length="132" mass="13718">MGVSEPERRVLPATLKIAVGLLCAEGVALFALGIWLVVASFTGQPTDRAASITEAVVTVVLGLLLGVLGFLLVRRHAWARGPVIVLQLMLLAIGYFMISAGVVWAGILVIALGLVVAGLLIAPASRESLGIH</sequence>
<name>A0A810L3I4_9ACTN</name>
<feature type="transmembrane region" description="Helical" evidence="1">
    <location>
        <begin position="50"/>
        <end position="72"/>
    </location>
</feature>